<dbReference type="InterPro" id="IPR006094">
    <property type="entry name" value="Oxid_FAD_bind_N"/>
</dbReference>
<dbReference type="Gene3D" id="3.30.465.10">
    <property type="match status" value="1"/>
</dbReference>
<dbReference type="PANTHER" id="PTHR13878:SF53">
    <property type="entry name" value="CYTOKININ DEHYDROGENASE 6"/>
    <property type="match status" value="1"/>
</dbReference>
<evidence type="ECO:0000256" key="1">
    <source>
        <dbReference type="ARBA" id="ARBA00005466"/>
    </source>
</evidence>
<dbReference type="InterPro" id="IPR036318">
    <property type="entry name" value="FAD-bd_PCMH-like_sf"/>
</dbReference>
<comment type="caution">
    <text evidence="4">The sequence shown here is derived from an EMBL/GenBank/DDBJ whole genome shotgun (WGS) entry which is preliminary data.</text>
</comment>
<dbReference type="AlphaFoldDB" id="A0A2S8AE30"/>
<dbReference type="Pfam" id="PF01565">
    <property type="entry name" value="FAD_binding_4"/>
    <property type="match status" value="1"/>
</dbReference>
<reference evidence="4 5" key="1">
    <citation type="submission" date="2018-02" db="EMBL/GenBank/DDBJ databases">
        <title>Genome sequences of Apibacter spp., gut symbionts of Asian honey bees.</title>
        <authorList>
            <person name="Kwong W.K."/>
            <person name="Steele M.I."/>
            <person name="Moran N.A."/>
        </authorList>
    </citation>
    <scope>NUCLEOTIDE SEQUENCE [LARGE SCALE GENOMIC DNA]</scope>
    <source>
        <strain evidence="5">wkB301</strain>
    </source>
</reference>
<dbReference type="InterPro" id="IPR016166">
    <property type="entry name" value="FAD-bd_PCMH"/>
</dbReference>
<dbReference type="GO" id="GO:0016491">
    <property type="term" value="F:oxidoreductase activity"/>
    <property type="evidence" value="ECO:0007669"/>
    <property type="project" value="UniProtKB-KW"/>
</dbReference>
<evidence type="ECO:0000313" key="5">
    <source>
        <dbReference type="Proteomes" id="UP000238042"/>
    </source>
</evidence>
<feature type="domain" description="FAD-binding PCMH-type" evidence="3">
    <location>
        <begin position="3"/>
        <end position="180"/>
    </location>
</feature>
<dbReference type="Proteomes" id="UP000238042">
    <property type="component" value="Unassembled WGS sequence"/>
</dbReference>
<comment type="similarity">
    <text evidence="1">Belongs to the oxygen-dependent FAD-linked oxidoreductase family.</text>
</comment>
<dbReference type="InterPro" id="IPR050432">
    <property type="entry name" value="FAD-linked_Oxidoreductases_BP"/>
</dbReference>
<accession>A0A2S8AE30</accession>
<proteinExistence type="inferred from homology"/>
<dbReference type="PANTHER" id="PTHR13878">
    <property type="entry name" value="GULONOLACTONE OXIDASE"/>
    <property type="match status" value="1"/>
</dbReference>
<dbReference type="PROSITE" id="PS51387">
    <property type="entry name" value="FAD_PCMH"/>
    <property type="match status" value="1"/>
</dbReference>
<name>A0A2S8AE30_9FLAO</name>
<dbReference type="InterPro" id="IPR016169">
    <property type="entry name" value="FAD-bd_PCMH_sub2"/>
</dbReference>
<sequence>MFNKQKVTNWGKYPVIETNLIETSNISKIRKSIKESSTIIARGNGRSYGDNSLNKDNIFSTLRLNKFLSFDREKGIFECESGVILSDILDVIVPEGYFLPVTPGTKLITVGGAIGADVHGKNNHSEGCFGDYVLDFNIITENGEIKKCSKTENSELFWNTIGGMGLTGIILSARFTLKKVQTAYIKQKVLKADNLEEIFDYFNQFKNYTYSVAWIDCLQKGNKLGRSILMVGEHARLTDLPTKWKGVPLKPKKKLKLNVPFDFPSFVLNTFTVKAFNFLYYFKQRKKIIDNVVDYDTFFYPLDAINNWNRIYGKKGFIQYQFIIPEDVGKEGMTEILKTIAKSGQGSFLAVLKLYKQSSLEAHNSFPIDGYSLALDFKINNKLPALVKELDEIVENYKGRIYLAKDSMSKKSLLDYVKVPETGVFNSVQHERIENYI</sequence>
<evidence type="ECO:0000259" key="3">
    <source>
        <dbReference type="PROSITE" id="PS51387"/>
    </source>
</evidence>
<keyword evidence="5" id="KW-1185">Reference proteome</keyword>
<dbReference type="GO" id="GO:0071949">
    <property type="term" value="F:FAD binding"/>
    <property type="evidence" value="ECO:0007669"/>
    <property type="project" value="InterPro"/>
</dbReference>
<evidence type="ECO:0000313" key="4">
    <source>
        <dbReference type="EMBL" id="PQL93140.1"/>
    </source>
</evidence>
<organism evidence="4 5">
    <name type="scientific">Apibacter adventoris</name>
    <dbReference type="NCBI Taxonomy" id="1679466"/>
    <lineage>
        <taxon>Bacteria</taxon>
        <taxon>Pseudomonadati</taxon>
        <taxon>Bacteroidota</taxon>
        <taxon>Flavobacteriia</taxon>
        <taxon>Flavobacteriales</taxon>
        <taxon>Weeksellaceae</taxon>
        <taxon>Apibacter</taxon>
    </lineage>
</organism>
<evidence type="ECO:0000256" key="2">
    <source>
        <dbReference type="ARBA" id="ARBA00023002"/>
    </source>
</evidence>
<dbReference type="OrthoDB" id="545125at2"/>
<dbReference type="RefSeq" id="WP_105246696.1">
    <property type="nucleotide sequence ID" value="NZ_PSZM01000036.1"/>
</dbReference>
<gene>
    <name evidence="4" type="ORF">C4S77_05640</name>
</gene>
<keyword evidence="2" id="KW-0560">Oxidoreductase</keyword>
<dbReference type="SUPFAM" id="SSF56176">
    <property type="entry name" value="FAD-binding/transporter-associated domain-like"/>
    <property type="match status" value="1"/>
</dbReference>
<protein>
    <submittedName>
        <fullName evidence="4">FAD-linked oxidase</fullName>
    </submittedName>
</protein>
<dbReference type="EMBL" id="PSZM01000036">
    <property type="protein sequence ID" value="PQL93140.1"/>
    <property type="molecule type" value="Genomic_DNA"/>
</dbReference>